<evidence type="ECO:0000313" key="2">
    <source>
        <dbReference type="Proteomes" id="UP000826656"/>
    </source>
</evidence>
<proteinExistence type="predicted"/>
<dbReference type="EMBL" id="JAIVGD010000005">
    <property type="protein sequence ID" value="KAH0773914.1"/>
    <property type="molecule type" value="Genomic_DNA"/>
</dbReference>
<sequence length="102" mass="11189">MPFGSSKQVIVEDVSISATTVFSGEIASPLVKENPSPVDNDERHLNIFINDLPSHVDNMFDEMSTKVFTKEVEGTSSASSLVAGLVPVTMKRKNFRSTRCKL</sequence>
<protein>
    <submittedName>
        <fullName evidence="1">Uncharacterized protein</fullName>
    </submittedName>
</protein>
<evidence type="ECO:0000313" key="1">
    <source>
        <dbReference type="EMBL" id="KAH0773914.1"/>
    </source>
</evidence>
<organism evidence="1 2">
    <name type="scientific">Solanum tuberosum</name>
    <name type="common">Potato</name>
    <dbReference type="NCBI Taxonomy" id="4113"/>
    <lineage>
        <taxon>Eukaryota</taxon>
        <taxon>Viridiplantae</taxon>
        <taxon>Streptophyta</taxon>
        <taxon>Embryophyta</taxon>
        <taxon>Tracheophyta</taxon>
        <taxon>Spermatophyta</taxon>
        <taxon>Magnoliopsida</taxon>
        <taxon>eudicotyledons</taxon>
        <taxon>Gunneridae</taxon>
        <taxon>Pentapetalae</taxon>
        <taxon>asterids</taxon>
        <taxon>lamiids</taxon>
        <taxon>Solanales</taxon>
        <taxon>Solanaceae</taxon>
        <taxon>Solanoideae</taxon>
        <taxon>Solaneae</taxon>
        <taxon>Solanum</taxon>
    </lineage>
</organism>
<gene>
    <name evidence="1" type="ORF">KY290_011051</name>
</gene>
<reference evidence="1 2" key="1">
    <citation type="journal article" date="2021" name="bioRxiv">
        <title>Chromosome-scale and haplotype-resolved genome assembly of a tetraploid potato cultivar.</title>
        <authorList>
            <person name="Sun H."/>
            <person name="Jiao W.-B."/>
            <person name="Krause K."/>
            <person name="Campoy J.A."/>
            <person name="Goel M."/>
            <person name="Folz-Donahue K."/>
            <person name="Kukat C."/>
            <person name="Huettel B."/>
            <person name="Schneeberger K."/>
        </authorList>
    </citation>
    <scope>NUCLEOTIDE SEQUENCE [LARGE SCALE GENOMIC DNA]</scope>
    <source>
        <strain evidence="1">SolTubOtavaFocal</strain>
        <tissue evidence="1">Leaves</tissue>
    </source>
</reference>
<keyword evidence="2" id="KW-1185">Reference proteome</keyword>
<name>A0ABQ7VZK0_SOLTU</name>
<accession>A0ABQ7VZK0</accession>
<comment type="caution">
    <text evidence="1">The sequence shown here is derived from an EMBL/GenBank/DDBJ whole genome shotgun (WGS) entry which is preliminary data.</text>
</comment>
<dbReference type="Proteomes" id="UP000826656">
    <property type="component" value="Unassembled WGS sequence"/>
</dbReference>